<dbReference type="Gene3D" id="1.10.287.470">
    <property type="entry name" value="Helix hairpin bin"/>
    <property type="match status" value="1"/>
</dbReference>
<evidence type="ECO:0000256" key="2">
    <source>
        <dbReference type="ARBA" id="ARBA00009477"/>
    </source>
</evidence>
<dbReference type="InterPro" id="IPR058792">
    <property type="entry name" value="Beta-barrel_RND_2"/>
</dbReference>
<feature type="domain" description="Multidrug resistance protein MdtA-like alpha-helical hairpin" evidence="4">
    <location>
        <begin position="108"/>
        <end position="168"/>
    </location>
</feature>
<keyword evidence="9" id="KW-1185">Reference proteome</keyword>
<dbReference type="PANTHER" id="PTHR30469">
    <property type="entry name" value="MULTIDRUG RESISTANCE PROTEIN MDTA"/>
    <property type="match status" value="1"/>
</dbReference>
<feature type="domain" description="Multidrug resistance protein MdtA-like C-terminal permuted SH3" evidence="7">
    <location>
        <begin position="291"/>
        <end position="351"/>
    </location>
</feature>
<dbReference type="Gene3D" id="2.40.30.170">
    <property type="match status" value="1"/>
</dbReference>
<evidence type="ECO:0000259" key="6">
    <source>
        <dbReference type="Pfam" id="PF25954"/>
    </source>
</evidence>
<proteinExistence type="inferred from homology"/>
<evidence type="ECO:0000256" key="1">
    <source>
        <dbReference type="ARBA" id="ARBA00004196"/>
    </source>
</evidence>
<dbReference type="KEGG" id="blep:AL038_11115"/>
<comment type="similarity">
    <text evidence="2">Belongs to the membrane fusion protein (MFP) (TC 8.A.1) family.</text>
</comment>
<dbReference type="Proteomes" id="UP000234271">
    <property type="component" value="Chromosome"/>
</dbReference>
<evidence type="ECO:0000259" key="4">
    <source>
        <dbReference type="Pfam" id="PF25876"/>
    </source>
</evidence>
<comment type="subcellular location">
    <subcellularLocation>
        <location evidence="1">Cell envelope</location>
    </subcellularLocation>
</comment>
<feature type="domain" description="Multidrug resistance protein MdtA-like barrel-sandwich hybrid" evidence="5">
    <location>
        <begin position="68"/>
        <end position="202"/>
    </location>
</feature>
<dbReference type="InterPro" id="IPR058624">
    <property type="entry name" value="MdtA-like_HH"/>
</dbReference>
<evidence type="ECO:0000313" key="8">
    <source>
        <dbReference type="EMBL" id="AUI69544.1"/>
    </source>
</evidence>
<evidence type="ECO:0000259" key="5">
    <source>
        <dbReference type="Pfam" id="PF25917"/>
    </source>
</evidence>
<dbReference type="Pfam" id="PF25954">
    <property type="entry name" value="Beta-barrel_RND_2"/>
    <property type="match status" value="1"/>
</dbReference>
<dbReference type="PANTHER" id="PTHR30469:SF15">
    <property type="entry name" value="HLYD FAMILY OF SECRETION PROTEINS"/>
    <property type="match status" value="1"/>
</dbReference>
<dbReference type="GO" id="GO:0015562">
    <property type="term" value="F:efflux transmembrane transporter activity"/>
    <property type="evidence" value="ECO:0007669"/>
    <property type="project" value="TreeGrafter"/>
</dbReference>
<dbReference type="Gene3D" id="2.40.420.20">
    <property type="match status" value="1"/>
</dbReference>
<sequence>MFTFKSPLLKPTVLVLAVIGVAGCDLQAEEKVTAVEEVRPVRAEQVVFNPVDETNHYAGEVKARYITDLGFRVGGKIIERKVDVGDRVKKGQLLARIDPTDYQLTVLSSRAEVNSAQADLVKAQADLKRYASLVEKGVISRNDYDAVLNKHNTAAARLKQVKASLEVQENQTVYTDLYADKEGVVMQVSAEAGEVVNAGQSVVSIARPQEKEVEISVPENQLAQLKSANNVVIALWAYPEKQWHGTIREISPSADASTRTYAVRVSILDADETIHLGMTATVALQKAGTENVALLPLSALYAQGEQASVWVVDQKSQTVKQVLVKLGNYHNNQVTVVTGLEDGQWVVTAGTHKLHAGQKVKLLTAL</sequence>
<protein>
    <submittedName>
        <fullName evidence="8">Efflux RND transporter periplasmic adaptor subunit</fullName>
    </submittedName>
</protein>
<dbReference type="OrthoDB" id="9806939at2"/>
<dbReference type="SUPFAM" id="SSF111369">
    <property type="entry name" value="HlyD-like secretion proteins"/>
    <property type="match status" value="1"/>
</dbReference>
<dbReference type="Pfam" id="PF25967">
    <property type="entry name" value="RND-MFP_C"/>
    <property type="match status" value="1"/>
</dbReference>
<gene>
    <name evidence="8" type="ORF">BLE401_13145</name>
</gene>
<dbReference type="GO" id="GO:1990281">
    <property type="term" value="C:efflux pump complex"/>
    <property type="evidence" value="ECO:0007669"/>
    <property type="project" value="TreeGrafter"/>
</dbReference>
<dbReference type="NCBIfam" id="TIGR01730">
    <property type="entry name" value="RND_mfp"/>
    <property type="match status" value="1"/>
</dbReference>
<evidence type="ECO:0000313" key="9">
    <source>
        <dbReference type="Proteomes" id="UP000234271"/>
    </source>
</evidence>
<dbReference type="InterPro" id="IPR058627">
    <property type="entry name" value="MdtA-like_C"/>
</dbReference>
<name>A0A2N9YGB9_9GAMM</name>
<dbReference type="Pfam" id="PF25917">
    <property type="entry name" value="BSH_RND"/>
    <property type="match status" value="1"/>
</dbReference>
<dbReference type="PROSITE" id="PS51257">
    <property type="entry name" value="PROKAR_LIPOPROTEIN"/>
    <property type="match status" value="1"/>
</dbReference>
<dbReference type="Gene3D" id="2.40.50.100">
    <property type="match status" value="1"/>
</dbReference>
<feature type="domain" description="CusB-like beta-barrel" evidence="6">
    <location>
        <begin position="213"/>
        <end position="287"/>
    </location>
</feature>
<organism evidence="8 9">
    <name type="scientific">Beggiatoa leptomitoformis</name>
    <dbReference type="NCBI Taxonomy" id="288004"/>
    <lineage>
        <taxon>Bacteria</taxon>
        <taxon>Pseudomonadati</taxon>
        <taxon>Pseudomonadota</taxon>
        <taxon>Gammaproteobacteria</taxon>
        <taxon>Thiotrichales</taxon>
        <taxon>Thiotrichaceae</taxon>
        <taxon>Beggiatoa</taxon>
    </lineage>
</organism>
<dbReference type="Pfam" id="PF25876">
    <property type="entry name" value="HH_MFP_RND"/>
    <property type="match status" value="1"/>
</dbReference>
<accession>A0A2N9YGB9</accession>
<dbReference type="InterPro" id="IPR006143">
    <property type="entry name" value="RND_pump_MFP"/>
</dbReference>
<evidence type="ECO:0000259" key="7">
    <source>
        <dbReference type="Pfam" id="PF25967"/>
    </source>
</evidence>
<dbReference type="AlphaFoldDB" id="A0A2N9YGB9"/>
<keyword evidence="3" id="KW-0813">Transport</keyword>
<dbReference type="STRING" id="288004.AL038_11115"/>
<dbReference type="RefSeq" id="WP_062152843.1">
    <property type="nucleotide sequence ID" value="NZ_CP012373.2"/>
</dbReference>
<evidence type="ECO:0000256" key="3">
    <source>
        <dbReference type="ARBA" id="ARBA00022448"/>
    </source>
</evidence>
<reference evidence="9" key="1">
    <citation type="submission" date="2016-12" db="EMBL/GenBank/DDBJ databases">
        <title>Complete Genome Sequence of Beggiatoa leptomitiformis D-401.</title>
        <authorList>
            <person name="Fomenkov A."/>
            <person name="Vincze T."/>
            <person name="Grabovich M."/>
            <person name="Anton B.P."/>
            <person name="Dubinina G."/>
            <person name="Orlova M."/>
            <person name="Belousova E."/>
            <person name="Roberts R.J."/>
        </authorList>
    </citation>
    <scope>NUCLEOTIDE SEQUENCE [LARGE SCALE GENOMIC DNA]</scope>
    <source>
        <strain evidence="9">D-401</strain>
    </source>
</reference>
<dbReference type="InterPro" id="IPR058625">
    <property type="entry name" value="MdtA-like_BSH"/>
</dbReference>
<dbReference type="EMBL" id="CP018889">
    <property type="protein sequence ID" value="AUI69544.1"/>
    <property type="molecule type" value="Genomic_DNA"/>
</dbReference>